<dbReference type="RefSeq" id="XP_040685781.1">
    <property type="nucleotide sequence ID" value="XM_040838773.1"/>
</dbReference>
<keyword evidence="3" id="KW-1185">Reference proteome</keyword>
<feature type="transmembrane region" description="Helical" evidence="1">
    <location>
        <begin position="52"/>
        <end position="70"/>
    </location>
</feature>
<evidence type="ECO:0000313" key="2">
    <source>
        <dbReference type="EMBL" id="OJJ32104.1"/>
    </source>
</evidence>
<evidence type="ECO:0000313" key="3">
    <source>
        <dbReference type="Proteomes" id="UP000184383"/>
    </source>
</evidence>
<feature type="transmembrane region" description="Helical" evidence="1">
    <location>
        <begin position="20"/>
        <end position="45"/>
    </location>
</feature>
<dbReference type="EMBL" id="KV878215">
    <property type="protein sequence ID" value="OJJ32104.1"/>
    <property type="molecule type" value="Genomic_DNA"/>
</dbReference>
<reference evidence="3" key="1">
    <citation type="journal article" date="2017" name="Genome Biol.">
        <title>Comparative genomics reveals high biological diversity and specific adaptations in the industrially and medically important fungal genus Aspergillus.</title>
        <authorList>
            <person name="de Vries R.P."/>
            <person name="Riley R."/>
            <person name="Wiebenga A."/>
            <person name="Aguilar-Osorio G."/>
            <person name="Amillis S."/>
            <person name="Uchima C.A."/>
            <person name="Anderluh G."/>
            <person name="Asadollahi M."/>
            <person name="Askin M."/>
            <person name="Barry K."/>
            <person name="Battaglia E."/>
            <person name="Bayram O."/>
            <person name="Benocci T."/>
            <person name="Braus-Stromeyer S.A."/>
            <person name="Caldana C."/>
            <person name="Canovas D."/>
            <person name="Cerqueira G.C."/>
            <person name="Chen F."/>
            <person name="Chen W."/>
            <person name="Choi C."/>
            <person name="Clum A."/>
            <person name="Dos Santos R.A."/>
            <person name="Damasio A.R."/>
            <person name="Diallinas G."/>
            <person name="Emri T."/>
            <person name="Fekete E."/>
            <person name="Flipphi M."/>
            <person name="Freyberg S."/>
            <person name="Gallo A."/>
            <person name="Gournas C."/>
            <person name="Habgood R."/>
            <person name="Hainaut M."/>
            <person name="Harispe M.L."/>
            <person name="Henrissat B."/>
            <person name="Hilden K.S."/>
            <person name="Hope R."/>
            <person name="Hossain A."/>
            <person name="Karabika E."/>
            <person name="Karaffa L."/>
            <person name="Karanyi Z."/>
            <person name="Krasevec N."/>
            <person name="Kuo A."/>
            <person name="Kusch H."/>
            <person name="LaButti K."/>
            <person name="Lagendijk E.L."/>
            <person name="Lapidus A."/>
            <person name="Levasseur A."/>
            <person name="Lindquist E."/>
            <person name="Lipzen A."/>
            <person name="Logrieco A.F."/>
            <person name="MacCabe A."/>
            <person name="Maekelae M.R."/>
            <person name="Malavazi I."/>
            <person name="Melin P."/>
            <person name="Meyer V."/>
            <person name="Mielnichuk N."/>
            <person name="Miskei M."/>
            <person name="Molnar A.P."/>
            <person name="Mule G."/>
            <person name="Ngan C.Y."/>
            <person name="Orejas M."/>
            <person name="Orosz E."/>
            <person name="Ouedraogo J.P."/>
            <person name="Overkamp K.M."/>
            <person name="Park H.-S."/>
            <person name="Perrone G."/>
            <person name="Piumi F."/>
            <person name="Punt P.J."/>
            <person name="Ram A.F."/>
            <person name="Ramon A."/>
            <person name="Rauscher S."/>
            <person name="Record E."/>
            <person name="Riano-Pachon D.M."/>
            <person name="Robert V."/>
            <person name="Roehrig J."/>
            <person name="Ruller R."/>
            <person name="Salamov A."/>
            <person name="Salih N.S."/>
            <person name="Samson R.A."/>
            <person name="Sandor E."/>
            <person name="Sanguinetti M."/>
            <person name="Schuetze T."/>
            <person name="Sepcic K."/>
            <person name="Shelest E."/>
            <person name="Sherlock G."/>
            <person name="Sophianopoulou V."/>
            <person name="Squina F.M."/>
            <person name="Sun H."/>
            <person name="Susca A."/>
            <person name="Todd R.B."/>
            <person name="Tsang A."/>
            <person name="Unkles S.E."/>
            <person name="van de Wiele N."/>
            <person name="van Rossen-Uffink D."/>
            <person name="Oliveira J.V."/>
            <person name="Vesth T.C."/>
            <person name="Visser J."/>
            <person name="Yu J.-H."/>
            <person name="Zhou M."/>
            <person name="Andersen M.R."/>
            <person name="Archer D.B."/>
            <person name="Baker S.E."/>
            <person name="Benoit I."/>
            <person name="Brakhage A.A."/>
            <person name="Braus G.H."/>
            <person name="Fischer R."/>
            <person name="Frisvad J.C."/>
            <person name="Goldman G.H."/>
            <person name="Houbraken J."/>
            <person name="Oakley B."/>
            <person name="Pocsi I."/>
            <person name="Scazzocchio C."/>
            <person name="Seiboth B."/>
            <person name="vanKuyk P.A."/>
            <person name="Wortman J."/>
            <person name="Dyer P.S."/>
            <person name="Grigoriev I.V."/>
        </authorList>
    </citation>
    <scope>NUCLEOTIDE SEQUENCE [LARGE SCALE GENOMIC DNA]</scope>
    <source>
        <strain evidence="3">DTO 134E9</strain>
    </source>
</reference>
<protein>
    <submittedName>
        <fullName evidence="2">Uncharacterized protein</fullName>
    </submittedName>
</protein>
<keyword evidence="1" id="KW-0472">Membrane</keyword>
<dbReference type="AlphaFoldDB" id="A0A1L9RB02"/>
<sequence length="73" mass="8410">MSGQIGWSVWFIRRPSNRLGHVFVFIGRLLSNASFCFACFFLFGLRCTHSVLYSRLVCIASTVQNLHFIFDSM</sequence>
<gene>
    <name evidence="2" type="ORF">ASPWEDRAFT_649224</name>
</gene>
<proteinExistence type="predicted"/>
<accession>A0A1L9RB02</accession>
<organism evidence="2 3">
    <name type="scientific">Aspergillus wentii DTO 134E9</name>
    <dbReference type="NCBI Taxonomy" id="1073089"/>
    <lineage>
        <taxon>Eukaryota</taxon>
        <taxon>Fungi</taxon>
        <taxon>Dikarya</taxon>
        <taxon>Ascomycota</taxon>
        <taxon>Pezizomycotina</taxon>
        <taxon>Eurotiomycetes</taxon>
        <taxon>Eurotiomycetidae</taxon>
        <taxon>Eurotiales</taxon>
        <taxon>Aspergillaceae</taxon>
        <taxon>Aspergillus</taxon>
        <taxon>Aspergillus subgen. Cremei</taxon>
    </lineage>
</organism>
<dbReference type="VEuPathDB" id="FungiDB:ASPWEDRAFT_649224"/>
<evidence type="ECO:0000256" key="1">
    <source>
        <dbReference type="SAM" id="Phobius"/>
    </source>
</evidence>
<keyword evidence="1" id="KW-1133">Transmembrane helix</keyword>
<dbReference type="Proteomes" id="UP000184383">
    <property type="component" value="Unassembled WGS sequence"/>
</dbReference>
<name>A0A1L9RB02_ASPWE</name>
<dbReference type="GeneID" id="63754621"/>
<keyword evidence="1" id="KW-0812">Transmembrane</keyword>